<name>A0A1H8N1P2_9RHOB</name>
<dbReference type="AlphaFoldDB" id="A0A1H8N1P2"/>
<dbReference type="STRING" id="34002.SAMN04489859_104929"/>
<evidence type="ECO:0000313" key="2">
    <source>
        <dbReference type="Proteomes" id="UP000199054"/>
    </source>
</evidence>
<keyword evidence="2" id="KW-1185">Reference proteome</keyword>
<dbReference type="EMBL" id="FODE01000049">
    <property type="protein sequence ID" value="SEO23436.1"/>
    <property type="molecule type" value="Genomic_DNA"/>
</dbReference>
<accession>A0A1H8N1P2</accession>
<dbReference type="RefSeq" id="WP_090617062.1">
    <property type="nucleotide sequence ID" value="NZ_CP067124.1"/>
</dbReference>
<proteinExistence type="predicted"/>
<dbReference type="Proteomes" id="UP000199054">
    <property type="component" value="Unassembled WGS sequence"/>
</dbReference>
<organism evidence="1 2">
    <name type="scientific">Paracoccus alcaliphilus</name>
    <dbReference type="NCBI Taxonomy" id="34002"/>
    <lineage>
        <taxon>Bacteria</taxon>
        <taxon>Pseudomonadati</taxon>
        <taxon>Pseudomonadota</taxon>
        <taxon>Alphaproteobacteria</taxon>
        <taxon>Rhodobacterales</taxon>
        <taxon>Paracoccaceae</taxon>
        <taxon>Paracoccus</taxon>
    </lineage>
</organism>
<reference evidence="1 2" key="1">
    <citation type="submission" date="2016-10" db="EMBL/GenBank/DDBJ databases">
        <authorList>
            <person name="de Groot N.N."/>
        </authorList>
    </citation>
    <scope>NUCLEOTIDE SEQUENCE [LARGE SCALE GENOMIC DNA]</scope>
    <source>
        <strain evidence="1 2">DSM 8512</strain>
    </source>
</reference>
<protein>
    <submittedName>
        <fullName evidence="1">Uncharacterized protein</fullName>
    </submittedName>
</protein>
<dbReference type="OrthoDB" id="7777508at2"/>
<sequence>MGGSDTYLQALEGRLLAQRRVLARLLAHGTASEWQDATDWLADRQILHDGQEDPGAVPAEGMAQELAMAAEFRELAELARRYRGQG</sequence>
<evidence type="ECO:0000313" key="1">
    <source>
        <dbReference type="EMBL" id="SEO23436.1"/>
    </source>
</evidence>
<gene>
    <name evidence="1" type="ORF">SAMN04489859_104929</name>
</gene>